<keyword evidence="3" id="KW-1185">Reference proteome</keyword>
<organism evidence="2 3">
    <name type="scientific">Aphanomyces euteiches</name>
    <dbReference type="NCBI Taxonomy" id="100861"/>
    <lineage>
        <taxon>Eukaryota</taxon>
        <taxon>Sar</taxon>
        <taxon>Stramenopiles</taxon>
        <taxon>Oomycota</taxon>
        <taxon>Saprolegniomycetes</taxon>
        <taxon>Saprolegniales</taxon>
        <taxon>Verrucalvaceae</taxon>
        <taxon>Aphanomyces</taxon>
    </lineage>
</organism>
<evidence type="ECO:0000256" key="1">
    <source>
        <dbReference type="SAM" id="Coils"/>
    </source>
</evidence>
<accession>A0A6G0XKM9</accession>
<reference evidence="2 3" key="1">
    <citation type="submission" date="2019-07" db="EMBL/GenBank/DDBJ databases">
        <title>Genomics analysis of Aphanomyces spp. identifies a new class of oomycete effector associated with host adaptation.</title>
        <authorList>
            <person name="Gaulin E."/>
        </authorList>
    </citation>
    <scope>NUCLEOTIDE SEQUENCE [LARGE SCALE GENOMIC DNA]</scope>
    <source>
        <strain evidence="2 3">ATCC 201684</strain>
    </source>
</reference>
<gene>
    <name evidence="2" type="ORF">Ae201684_003784</name>
</gene>
<name>A0A6G0XKM9_9STRA</name>
<dbReference type="VEuPathDB" id="FungiDB:AeMF1_000218"/>
<keyword evidence="1" id="KW-0175">Coiled coil</keyword>
<feature type="coiled-coil region" evidence="1">
    <location>
        <begin position="81"/>
        <end position="108"/>
    </location>
</feature>
<dbReference type="Proteomes" id="UP000481153">
    <property type="component" value="Unassembled WGS sequence"/>
</dbReference>
<protein>
    <submittedName>
        <fullName evidence="2">Uncharacterized protein</fullName>
    </submittedName>
</protein>
<evidence type="ECO:0000313" key="2">
    <source>
        <dbReference type="EMBL" id="KAF0740895.1"/>
    </source>
</evidence>
<comment type="caution">
    <text evidence="2">The sequence shown here is derived from an EMBL/GenBank/DDBJ whole genome shotgun (WGS) entry which is preliminary data.</text>
</comment>
<dbReference type="AlphaFoldDB" id="A0A6G0XKM9"/>
<evidence type="ECO:0000313" key="3">
    <source>
        <dbReference type="Proteomes" id="UP000481153"/>
    </source>
</evidence>
<sequence length="143" mass="15780">MFTNQAAFDSLKASILASLTASTDYLKALKSQLAAHDAQTNQKAVKFFQDSLDNVDQAVQELQTSAGKLPDRVEATRRIYLKDVKASVAKLNDQVEILKGEADAYDAKCNANVGLLLVEQKQRIAEHLQHANEHLDALYVSHI</sequence>
<dbReference type="EMBL" id="VJMJ01000042">
    <property type="protein sequence ID" value="KAF0740895.1"/>
    <property type="molecule type" value="Genomic_DNA"/>
</dbReference>
<proteinExistence type="predicted"/>